<reference evidence="2" key="1">
    <citation type="journal article" date="2018" name="DNA Res.">
        <title>Multiple hybrid de novo genome assembly of finger millet, an orphan allotetraploid crop.</title>
        <authorList>
            <person name="Hatakeyama M."/>
            <person name="Aluri S."/>
            <person name="Balachadran M.T."/>
            <person name="Sivarajan S.R."/>
            <person name="Patrignani A."/>
            <person name="Gruter S."/>
            <person name="Poveda L."/>
            <person name="Shimizu-Inatsugi R."/>
            <person name="Baeten J."/>
            <person name="Francoijs K.J."/>
            <person name="Nataraja K.N."/>
            <person name="Reddy Y.A.N."/>
            <person name="Phadnis S."/>
            <person name="Ravikumar R.L."/>
            <person name="Schlapbach R."/>
            <person name="Sreeman S.M."/>
            <person name="Shimizu K.K."/>
        </authorList>
    </citation>
    <scope>NUCLEOTIDE SEQUENCE</scope>
</reference>
<name>A0AAV5DRI9_ELECO</name>
<keyword evidence="1" id="KW-0732">Signal</keyword>
<organism evidence="2 3">
    <name type="scientific">Eleusine coracana subsp. coracana</name>
    <dbReference type="NCBI Taxonomy" id="191504"/>
    <lineage>
        <taxon>Eukaryota</taxon>
        <taxon>Viridiplantae</taxon>
        <taxon>Streptophyta</taxon>
        <taxon>Embryophyta</taxon>
        <taxon>Tracheophyta</taxon>
        <taxon>Spermatophyta</taxon>
        <taxon>Magnoliopsida</taxon>
        <taxon>Liliopsida</taxon>
        <taxon>Poales</taxon>
        <taxon>Poaceae</taxon>
        <taxon>PACMAD clade</taxon>
        <taxon>Chloridoideae</taxon>
        <taxon>Cynodonteae</taxon>
        <taxon>Eleusininae</taxon>
        <taxon>Eleusine</taxon>
    </lineage>
</organism>
<dbReference type="AlphaFoldDB" id="A0AAV5DRI9"/>
<reference evidence="2" key="2">
    <citation type="submission" date="2021-12" db="EMBL/GenBank/DDBJ databases">
        <title>Resequencing data analysis of finger millet.</title>
        <authorList>
            <person name="Hatakeyama M."/>
            <person name="Aluri S."/>
            <person name="Balachadran M.T."/>
            <person name="Sivarajan S.R."/>
            <person name="Poveda L."/>
            <person name="Shimizu-Inatsugi R."/>
            <person name="Schlapbach R."/>
            <person name="Sreeman S.M."/>
            <person name="Shimizu K.K."/>
        </authorList>
    </citation>
    <scope>NUCLEOTIDE SEQUENCE</scope>
</reference>
<proteinExistence type="predicted"/>
<sequence length="54" mass="6245">MVVILVTWLLWKHRNGCVLDETNPDMRTLLRFYDIERHLWCLAGANSMASLGQG</sequence>
<gene>
    <name evidence="2" type="primary">ga31183</name>
    <name evidence="2" type="ORF">PR202_ga31183</name>
</gene>
<dbReference type="EMBL" id="BQKI01000026">
    <property type="protein sequence ID" value="GJN12866.1"/>
    <property type="molecule type" value="Genomic_DNA"/>
</dbReference>
<evidence type="ECO:0000256" key="1">
    <source>
        <dbReference type="SAM" id="SignalP"/>
    </source>
</evidence>
<evidence type="ECO:0000313" key="2">
    <source>
        <dbReference type="EMBL" id="GJN12866.1"/>
    </source>
</evidence>
<accession>A0AAV5DRI9</accession>
<comment type="caution">
    <text evidence="2">The sequence shown here is derived from an EMBL/GenBank/DDBJ whole genome shotgun (WGS) entry which is preliminary data.</text>
</comment>
<feature type="chain" id="PRO_5043910226" evidence="1">
    <location>
        <begin position="17"/>
        <end position="54"/>
    </location>
</feature>
<evidence type="ECO:0000313" key="3">
    <source>
        <dbReference type="Proteomes" id="UP001054889"/>
    </source>
</evidence>
<protein>
    <submittedName>
        <fullName evidence="2">Uncharacterized protein</fullName>
    </submittedName>
</protein>
<feature type="signal peptide" evidence="1">
    <location>
        <begin position="1"/>
        <end position="16"/>
    </location>
</feature>
<keyword evidence="3" id="KW-1185">Reference proteome</keyword>
<dbReference type="Proteomes" id="UP001054889">
    <property type="component" value="Unassembled WGS sequence"/>
</dbReference>